<accession>A0A4Z1G1C1</accession>
<keyword evidence="2" id="KW-1185">Reference proteome</keyword>
<evidence type="ECO:0000313" key="2">
    <source>
        <dbReference type="Proteomes" id="UP000297910"/>
    </source>
</evidence>
<protein>
    <recommendedName>
        <fullName evidence="3">Heterokaryon incompatibility domain-containing protein</fullName>
    </recommendedName>
</protein>
<dbReference type="PANTHER" id="PTHR33112:SF1">
    <property type="entry name" value="HETEROKARYON INCOMPATIBILITY DOMAIN-CONTAINING PROTEIN"/>
    <property type="match status" value="1"/>
</dbReference>
<organism evidence="1 2">
    <name type="scientific">Botrytis paeoniae</name>
    <dbReference type="NCBI Taxonomy" id="278948"/>
    <lineage>
        <taxon>Eukaryota</taxon>
        <taxon>Fungi</taxon>
        <taxon>Dikarya</taxon>
        <taxon>Ascomycota</taxon>
        <taxon>Pezizomycotina</taxon>
        <taxon>Leotiomycetes</taxon>
        <taxon>Helotiales</taxon>
        <taxon>Sclerotiniaceae</taxon>
        <taxon>Botrytis</taxon>
    </lineage>
</organism>
<reference evidence="1 2" key="1">
    <citation type="submission" date="2017-12" db="EMBL/GenBank/DDBJ databases">
        <title>Comparative genomics of Botrytis spp.</title>
        <authorList>
            <person name="Valero-Jimenez C.A."/>
            <person name="Tapia P."/>
            <person name="Veloso J."/>
            <person name="Silva-Moreno E."/>
            <person name="Staats M."/>
            <person name="Valdes J.H."/>
            <person name="Van Kan J.A.L."/>
        </authorList>
    </citation>
    <scope>NUCLEOTIDE SEQUENCE [LARGE SCALE GENOMIC DNA]</scope>
    <source>
        <strain evidence="1 2">Bp0003</strain>
    </source>
</reference>
<sequence>MGNTISSYTYPDYGIERCMNEEEIHEAVSAAGKKAKIRGLCKKCDYIVGWFFLDQEVFRRTFRENWGAKLQPICDFKVNELRPSCTVCNFLYSIRPKNEENEDESFFRLGRSTVGHIFDYMHTYDNIPIFYLVLGDTFNFGHRRIKSPRSNTFNTVFSFSDADAYKDGVAIRRLSSNADLSLVREWIRLCDDNHNNSDFDCLPKVMIPLRGFTVIDCEDESNILVPGTASMQYITLSYVWGAELSDEVDQFGRLPATLPNLIKGVVEVVKALGYRPRMVVQESLEMNSVHLLQWVSNIQYEIENSVWNTRGWTYQEALLSRRRLVFTETQCYFQCDAGGDWSVREGCRMESIDCDLITRRESPYKNRIPIIFPPRPKRFIDDELKSFESRVSSYAKRQLSKSSDVLPAFLGLLGMLISECSGFHGHIYGVPIFEPSTEFLSTDTTGTLITGIAWHFDTKFNTSEDVTEAAIPTRRRNLPSWTWCDWIHASPSPYSIKWKRNILNVGLMRRDIVCDTALSMEFEDGTILPWPRGDNVADLTQKAMGIGNVHCLHIVGWFTHLSIPVNLNPGRSWQLWGPYGIESVTMHWLRRLAKEQGMNVTDTKEYVFKAWVFAPVIEPSFSPRDSWNDVHMMLLGETSDPVTFERIEVCKVSIELKGGEEGKERSVKNIAEMFGWEMKAFKLA</sequence>
<name>A0A4Z1G1C1_9HELO</name>
<evidence type="ECO:0008006" key="3">
    <source>
        <dbReference type="Google" id="ProtNLM"/>
    </source>
</evidence>
<comment type="caution">
    <text evidence="1">The sequence shown here is derived from an EMBL/GenBank/DDBJ whole genome shotgun (WGS) entry which is preliminary data.</text>
</comment>
<dbReference type="PANTHER" id="PTHR33112">
    <property type="entry name" value="DOMAIN PROTEIN, PUTATIVE-RELATED"/>
    <property type="match status" value="1"/>
</dbReference>
<dbReference type="EMBL" id="PQXI01000033">
    <property type="protein sequence ID" value="TGO28033.1"/>
    <property type="molecule type" value="Genomic_DNA"/>
</dbReference>
<dbReference type="Proteomes" id="UP000297910">
    <property type="component" value="Unassembled WGS sequence"/>
</dbReference>
<gene>
    <name evidence="1" type="ORF">BPAE_0033g00350</name>
</gene>
<evidence type="ECO:0000313" key="1">
    <source>
        <dbReference type="EMBL" id="TGO28033.1"/>
    </source>
</evidence>
<proteinExistence type="predicted"/>
<dbReference type="AlphaFoldDB" id="A0A4Z1G1C1"/>